<gene>
    <name evidence="5" type="ORF">PS662_00556</name>
</gene>
<reference evidence="5 6" key="1">
    <citation type="submission" date="2019-09" db="EMBL/GenBank/DDBJ databases">
        <authorList>
            <person name="Chandra G."/>
            <person name="Truman W A."/>
        </authorList>
    </citation>
    <scope>NUCLEOTIDE SEQUENCE [LARGE SCALE GENOMIC DNA]</scope>
    <source>
        <strain evidence="5">PS662</strain>
    </source>
</reference>
<dbReference type="SUPFAM" id="SSF49265">
    <property type="entry name" value="Fibronectin type III"/>
    <property type="match status" value="3"/>
</dbReference>
<dbReference type="InterPro" id="IPR036116">
    <property type="entry name" value="FN3_sf"/>
</dbReference>
<feature type="region of interest" description="Disordered" evidence="3">
    <location>
        <begin position="267"/>
        <end position="289"/>
    </location>
</feature>
<feature type="domain" description="Fibronectin type-III" evidence="4">
    <location>
        <begin position="375"/>
        <end position="467"/>
    </location>
</feature>
<dbReference type="InterPro" id="IPR008964">
    <property type="entry name" value="Invasin/intimin_cell_adhesion"/>
</dbReference>
<dbReference type="Pfam" id="PF02369">
    <property type="entry name" value="Big_1"/>
    <property type="match status" value="1"/>
</dbReference>
<dbReference type="Gene3D" id="2.60.40.10">
    <property type="entry name" value="Immunoglobulins"/>
    <property type="match status" value="7"/>
</dbReference>
<feature type="domain" description="Fibronectin type-III" evidence="4">
    <location>
        <begin position="28"/>
        <end position="117"/>
    </location>
</feature>
<evidence type="ECO:0000256" key="2">
    <source>
        <dbReference type="ARBA" id="ARBA00022737"/>
    </source>
</evidence>
<protein>
    <recommendedName>
        <fullName evidence="4">Fibronectin type-III domain-containing protein</fullName>
    </recommendedName>
</protein>
<keyword evidence="2" id="KW-0677">Repeat</keyword>
<dbReference type="AlphaFoldDB" id="A0A5E6PUR0"/>
<dbReference type="PROSITE" id="PS50853">
    <property type="entry name" value="FN3"/>
    <property type="match status" value="3"/>
</dbReference>
<evidence type="ECO:0000256" key="1">
    <source>
        <dbReference type="ARBA" id="ARBA00010116"/>
    </source>
</evidence>
<dbReference type="PANTHER" id="PTHR46708:SF2">
    <property type="entry name" value="FIBRONECTIN TYPE-III DOMAIN-CONTAINING PROTEIN"/>
    <property type="match status" value="1"/>
</dbReference>
<proteinExistence type="inferred from homology"/>
<dbReference type="Pfam" id="PF00041">
    <property type="entry name" value="fn3"/>
    <property type="match status" value="1"/>
</dbReference>
<evidence type="ECO:0000313" key="5">
    <source>
        <dbReference type="EMBL" id="VVM46030.1"/>
    </source>
</evidence>
<dbReference type="OrthoDB" id="6845000at2"/>
<dbReference type="InterPro" id="IPR003961">
    <property type="entry name" value="FN3_dom"/>
</dbReference>
<dbReference type="InterPro" id="IPR013783">
    <property type="entry name" value="Ig-like_fold"/>
</dbReference>
<dbReference type="CDD" id="cd00063">
    <property type="entry name" value="FN3"/>
    <property type="match status" value="4"/>
</dbReference>
<dbReference type="SUPFAM" id="SSF49373">
    <property type="entry name" value="Invasin/intimin cell-adhesion fragments"/>
    <property type="match status" value="2"/>
</dbReference>
<accession>A0A5E6PUR0</accession>
<evidence type="ECO:0000259" key="4">
    <source>
        <dbReference type="PROSITE" id="PS50853"/>
    </source>
</evidence>
<dbReference type="EMBL" id="CABVHK010000001">
    <property type="protein sequence ID" value="VVM46030.1"/>
    <property type="molecule type" value="Genomic_DNA"/>
</dbReference>
<organism evidence="5 6">
    <name type="scientific">Pseudomonas fluorescens</name>
    <dbReference type="NCBI Taxonomy" id="294"/>
    <lineage>
        <taxon>Bacteria</taxon>
        <taxon>Pseudomonadati</taxon>
        <taxon>Pseudomonadota</taxon>
        <taxon>Gammaproteobacteria</taxon>
        <taxon>Pseudomonadales</taxon>
        <taxon>Pseudomonadaceae</taxon>
        <taxon>Pseudomonas</taxon>
    </lineage>
</organism>
<dbReference type="SMART" id="SM00060">
    <property type="entry name" value="FN3"/>
    <property type="match status" value="5"/>
</dbReference>
<dbReference type="RefSeq" id="WP_150709530.1">
    <property type="nucleotide sequence ID" value="NZ_CABVHK010000001.1"/>
</dbReference>
<feature type="domain" description="Fibronectin type-III" evidence="4">
    <location>
        <begin position="286"/>
        <end position="374"/>
    </location>
</feature>
<sequence>MSRFTSEPDVSLAGVTASEPRQAVQICAPGNVSAWRTSATTAMCSWDEPYSTCDLCPDAVGYEVIVEGVKVFEVVRPPCEINGLKADVDYILEVYAKAAGDNRSQSSLWHLGTSPGTPVNLQVRMLTPTSASLRWSAPTYGAPAFDYVIACNGTVINSTRGLDCVLNELPSAVAPTFEVRARTNSLNLSDAADATPPEPPINLEVVATTSSSVTFKWAPATPTGVIDYEVSINEAVVDNVTQTRYVARELVGGDFSFAVASRDANGNVSVKNGRRTPNPDSEPPTRPPGLRLLCSTYTSVTLAWEPSTDNHAVAGYRFYSPDGTRTDLRETCFTIHRLQAGVVYHCQVRAFDVAGNVSEASTIDVSPADKVAPTMPTNLKVIDDTLTYFRLGWEASQDNIGVKGYNVSLKTLSGESVLTDTTTQLSYWVTDYKKLARDTLYIFEVRAFDQANNFSAFAGMPVSTPYFATMVLLDHPALIPGGSKAFYLRLVDGFGQPVEGTEITWASSSKLLLETSSGKTDQSGILMNKVTVAADVGTYNDRFSITATTQTPLKVLANLYLETRGLRVTNTRPPYFSTITVYLLAVDEQGNPLAGADVEWSTLLSVRLSQTRTTTDQEGKSHITATHTSTPGQVMNSYPFRATVNGIVYTSEGVWFGTPGIP</sequence>
<dbReference type="PANTHER" id="PTHR46708">
    <property type="entry name" value="TENASCIN"/>
    <property type="match status" value="1"/>
</dbReference>
<evidence type="ECO:0000256" key="3">
    <source>
        <dbReference type="SAM" id="MobiDB-lite"/>
    </source>
</evidence>
<dbReference type="InterPro" id="IPR003344">
    <property type="entry name" value="Big_1_dom"/>
</dbReference>
<evidence type="ECO:0000313" key="6">
    <source>
        <dbReference type="Proteomes" id="UP000326953"/>
    </source>
</evidence>
<comment type="similarity">
    <text evidence="1">Belongs to the intimin/invasin family.</text>
</comment>
<dbReference type="InterPro" id="IPR050991">
    <property type="entry name" value="ECM_Regulatory_Proteins"/>
</dbReference>
<name>A0A5E6PUR0_PSEFL</name>
<dbReference type="Proteomes" id="UP000326953">
    <property type="component" value="Unassembled WGS sequence"/>
</dbReference>